<dbReference type="Proteomes" id="UP000266673">
    <property type="component" value="Unassembled WGS sequence"/>
</dbReference>
<organism evidence="2 3">
    <name type="scientific">Gigaspora rosea</name>
    <dbReference type="NCBI Taxonomy" id="44941"/>
    <lineage>
        <taxon>Eukaryota</taxon>
        <taxon>Fungi</taxon>
        <taxon>Fungi incertae sedis</taxon>
        <taxon>Mucoromycota</taxon>
        <taxon>Glomeromycotina</taxon>
        <taxon>Glomeromycetes</taxon>
        <taxon>Diversisporales</taxon>
        <taxon>Gigasporaceae</taxon>
        <taxon>Gigaspora</taxon>
    </lineage>
</organism>
<name>A0A397V2T6_9GLOM</name>
<keyword evidence="1" id="KW-0472">Membrane</keyword>
<dbReference type="EMBL" id="QKWP01000907">
    <property type="protein sequence ID" value="RIB13616.1"/>
    <property type="molecule type" value="Genomic_DNA"/>
</dbReference>
<keyword evidence="1" id="KW-1133">Transmembrane helix</keyword>
<comment type="caution">
    <text evidence="2">The sequence shown here is derived from an EMBL/GenBank/DDBJ whole genome shotgun (WGS) entry which is preliminary data.</text>
</comment>
<proteinExistence type="predicted"/>
<dbReference type="OrthoDB" id="10302489at2759"/>
<feature type="transmembrane region" description="Helical" evidence="1">
    <location>
        <begin position="196"/>
        <end position="224"/>
    </location>
</feature>
<evidence type="ECO:0000313" key="3">
    <source>
        <dbReference type="Proteomes" id="UP000266673"/>
    </source>
</evidence>
<sequence>MLRLLIRFILSIFLIIFDFILYTLPVLIICTIPTIILFIQYFPRNLFYLYYGILFNNYLGPNLKFIFSLFTPYIILIYFPTGLFISLFYTFQILLLNPIKQYYKKSNDALFTFSSTFALIYFIYHKLLRHDLEIINLNVENRWDKFSESPTSKPIFRSIEIVKTIWDYFHTEIPSMIHDYRTYKGERIDVNILRSFFSLIMVLICLIITIPTVILACIILYIPLVIRLVNKIWKKHLVYISLDNIFYATITLVFLILITIISPVIVLVGETGVVICVFMISLLEIWCVGLVSVKAGFEMIEWILIGVIGYCWNIFF</sequence>
<gene>
    <name evidence="2" type="ORF">C2G38_2097918</name>
</gene>
<feature type="transmembrane region" description="Helical" evidence="1">
    <location>
        <begin position="6"/>
        <end position="39"/>
    </location>
</feature>
<feature type="transmembrane region" description="Helical" evidence="1">
    <location>
        <begin position="245"/>
        <end position="266"/>
    </location>
</feature>
<dbReference type="AlphaFoldDB" id="A0A397V2T6"/>
<feature type="transmembrane region" description="Helical" evidence="1">
    <location>
        <begin position="108"/>
        <end position="124"/>
    </location>
</feature>
<evidence type="ECO:0000256" key="1">
    <source>
        <dbReference type="SAM" id="Phobius"/>
    </source>
</evidence>
<feature type="transmembrane region" description="Helical" evidence="1">
    <location>
        <begin position="46"/>
        <end position="67"/>
    </location>
</feature>
<keyword evidence="3" id="KW-1185">Reference proteome</keyword>
<feature type="transmembrane region" description="Helical" evidence="1">
    <location>
        <begin position="272"/>
        <end position="292"/>
    </location>
</feature>
<protein>
    <submittedName>
        <fullName evidence="2">Uncharacterized protein</fullName>
    </submittedName>
</protein>
<feature type="transmembrane region" description="Helical" evidence="1">
    <location>
        <begin position="73"/>
        <end position="96"/>
    </location>
</feature>
<keyword evidence="1" id="KW-0812">Transmembrane</keyword>
<evidence type="ECO:0000313" key="2">
    <source>
        <dbReference type="EMBL" id="RIB13616.1"/>
    </source>
</evidence>
<accession>A0A397V2T6</accession>
<reference evidence="2 3" key="1">
    <citation type="submission" date="2018-06" db="EMBL/GenBank/DDBJ databases">
        <title>Comparative genomics reveals the genomic features of Rhizophagus irregularis, R. cerebriforme, R. diaphanum and Gigaspora rosea, and their symbiotic lifestyle signature.</title>
        <authorList>
            <person name="Morin E."/>
            <person name="San Clemente H."/>
            <person name="Chen E.C.H."/>
            <person name="De La Providencia I."/>
            <person name="Hainaut M."/>
            <person name="Kuo A."/>
            <person name="Kohler A."/>
            <person name="Murat C."/>
            <person name="Tang N."/>
            <person name="Roy S."/>
            <person name="Loubradou J."/>
            <person name="Henrissat B."/>
            <person name="Grigoriev I.V."/>
            <person name="Corradi N."/>
            <person name="Roux C."/>
            <person name="Martin F.M."/>
        </authorList>
    </citation>
    <scope>NUCLEOTIDE SEQUENCE [LARGE SCALE GENOMIC DNA]</scope>
    <source>
        <strain evidence="2 3">DAOM 194757</strain>
    </source>
</reference>